<organism evidence="2 3">
    <name type="scientific">Allocoprobacillus halotolerans</name>
    <dbReference type="NCBI Taxonomy" id="2944914"/>
    <lineage>
        <taxon>Bacteria</taxon>
        <taxon>Bacillati</taxon>
        <taxon>Bacillota</taxon>
        <taxon>Erysipelotrichia</taxon>
        <taxon>Erysipelotrichales</taxon>
        <taxon>Erysipelotrichaceae</taxon>
        <taxon>Allocoprobacillus</taxon>
    </lineage>
</organism>
<dbReference type="Proteomes" id="UP001060112">
    <property type="component" value="Chromosome"/>
</dbReference>
<dbReference type="EMBL" id="CP101620">
    <property type="protein sequence ID" value="UTY39384.1"/>
    <property type="molecule type" value="Genomic_DNA"/>
</dbReference>
<name>A0ABY5I231_9FIRM</name>
<gene>
    <name evidence="2" type="ORF">NMU03_00690</name>
</gene>
<proteinExistence type="predicted"/>
<evidence type="ECO:0000259" key="1">
    <source>
        <dbReference type="Pfam" id="PF20378"/>
    </source>
</evidence>
<evidence type="ECO:0000313" key="2">
    <source>
        <dbReference type="EMBL" id="UTY39384.1"/>
    </source>
</evidence>
<dbReference type="InterPro" id="IPR046655">
    <property type="entry name" value="DUF6673"/>
</dbReference>
<protein>
    <recommendedName>
        <fullName evidence="1">DUF6673 domain-containing protein</fullName>
    </recommendedName>
</protein>
<accession>A0ABY5I231</accession>
<sequence length="112" mass="13341">MDLDDAETLEKYEKAFTEMDIQEKEFPKDGKTSEIVRRYCDLYYRLFENLFGKDDADKIVQKKYHMGQWEEVYASFLKFASLQMNAINARRNAIIQPTKNRAARRSKQKAMK</sequence>
<keyword evidence="3" id="KW-1185">Reference proteome</keyword>
<feature type="domain" description="DUF6673" evidence="1">
    <location>
        <begin position="1"/>
        <end position="107"/>
    </location>
</feature>
<dbReference type="Pfam" id="PF20378">
    <property type="entry name" value="DUF6673"/>
    <property type="match status" value="1"/>
</dbReference>
<evidence type="ECO:0000313" key="3">
    <source>
        <dbReference type="Proteomes" id="UP001060112"/>
    </source>
</evidence>
<reference evidence="2" key="1">
    <citation type="submission" date="2022-07" db="EMBL/GenBank/DDBJ databases">
        <title>Faecal culturing of patients with breast cancer.</title>
        <authorList>
            <person name="Teng N.M.Y."/>
            <person name="Kiu R."/>
            <person name="Evans R."/>
            <person name="Baker D.J."/>
            <person name="Zenner C."/>
            <person name="Robinson S.D."/>
            <person name="Hall L.J."/>
        </authorList>
    </citation>
    <scope>NUCLEOTIDE SEQUENCE</scope>
    <source>
        <strain evidence="2">LH1062</strain>
    </source>
</reference>